<comment type="similarity">
    <text evidence="1 2">Belongs to the cytochrome P450 family.</text>
</comment>
<sequence>MRLDPFSDTYCSDPAKTWKRILGFEGRQVLYDPDLDVWLIAGHDNVRAALTDARRFSNAATLAPLRPPSDAAATILSRFDAPDVLVSADGAQHTRIRAIVRAVFPQASVQVHQVWGALIAEHTSRLVDQLAGHESADLMRVVATRLPLLVIVDILGLPTDGKALPGSADGFASLVWGDFGAFAQRQAAIELVQLWRYCRDSVIARAATPDGGDGLIGELLRHRDGDDARLTLDELAALVLNLIVASWGSTSGALGHALDHALADPHRWARLADDEHYLATHVEESLRHSPVIDGWLRLTTTDVTLDGVTIPAGSRCLLLIGTANHDPRVYATPGRFDPGRAWLSQHLSFGAGPHYCIGAALARLELTTVLRALARRLPHLRLAGGYQRRFRPNVAVRTHISLPATGIAGGCPQGHDARTRSPQ</sequence>
<dbReference type="SUPFAM" id="SSF48264">
    <property type="entry name" value="Cytochrome P450"/>
    <property type="match status" value="1"/>
</dbReference>
<proteinExistence type="inferred from homology"/>
<dbReference type="GO" id="GO:0005506">
    <property type="term" value="F:iron ion binding"/>
    <property type="evidence" value="ECO:0007669"/>
    <property type="project" value="InterPro"/>
</dbReference>
<dbReference type="InterPro" id="IPR036396">
    <property type="entry name" value="Cyt_P450_sf"/>
</dbReference>
<dbReference type="InterPro" id="IPR001128">
    <property type="entry name" value="Cyt_P450"/>
</dbReference>
<dbReference type="PRINTS" id="PR00359">
    <property type="entry name" value="BP450"/>
</dbReference>
<dbReference type="Pfam" id="PF00067">
    <property type="entry name" value="p450"/>
    <property type="match status" value="1"/>
</dbReference>
<keyword evidence="2" id="KW-0479">Metal-binding</keyword>
<keyword evidence="2" id="KW-0349">Heme</keyword>
<keyword evidence="2" id="KW-0408">Iron</keyword>
<accession>A0A931G1Y5</accession>
<name>A0A931G1Y5_9ACTN</name>
<dbReference type="PANTHER" id="PTHR46696:SF6">
    <property type="entry name" value="P450, PUTATIVE (EUROFUNG)-RELATED"/>
    <property type="match status" value="1"/>
</dbReference>
<keyword evidence="2" id="KW-0503">Monooxygenase</keyword>
<dbReference type="RefSeq" id="WP_196419316.1">
    <property type="nucleotide sequence ID" value="NZ_JADQTO010000028.1"/>
</dbReference>
<dbReference type="Proteomes" id="UP000598146">
    <property type="component" value="Unassembled WGS sequence"/>
</dbReference>
<dbReference type="InterPro" id="IPR017972">
    <property type="entry name" value="Cyt_P450_CS"/>
</dbReference>
<organism evidence="3 4">
    <name type="scientific">Actinoplanes aureus</name>
    <dbReference type="NCBI Taxonomy" id="2792083"/>
    <lineage>
        <taxon>Bacteria</taxon>
        <taxon>Bacillati</taxon>
        <taxon>Actinomycetota</taxon>
        <taxon>Actinomycetes</taxon>
        <taxon>Micromonosporales</taxon>
        <taxon>Micromonosporaceae</taxon>
        <taxon>Actinoplanes</taxon>
    </lineage>
</organism>
<evidence type="ECO:0000313" key="4">
    <source>
        <dbReference type="Proteomes" id="UP000598146"/>
    </source>
</evidence>
<dbReference type="PANTHER" id="PTHR46696">
    <property type="entry name" value="P450, PUTATIVE (EUROFUNG)-RELATED"/>
    <property type="match status" value="1"/>
</dbReference>
<dbReference type="GO" id="GO:0016705">
    <property type="term" value="F:oxidoreductase activity, acting on paired donors, with incorporation or reduction of molecular oxygen"/>
    <property type="evidence" value="ECO:0007669"/>
    <property type="project" value="InterPro"/>
</dbReference>
<dbReference type="InterPro" id="IPR002397">
    <property type="entry name" value="Cyt_P450_B"/>
</dbReference>
<protein>
    <submittedName>
        <fullName evidence="3">Cytochrome P450</fullName>
    </submittedName>
</protein>
<evidence type="ECO:0000256" key="2">
    <source>
        <dbReference type="RuleBase" id="RU000461"/>
    </source>
</evidence>
<keyword evidence="4" id="KW-1185">Reference proteome</keyword>
<reference evidence="3" key="1">
    <citation type="submission" date="2020-11" db="EMBL/GenBank/DDBJ databases">
        <title>Isolation and identification of active actinomycetes.</title>
        <authorList>
            <person name="Sun X."/>
        </authorList>
    </citation>
    <scope>NUCLEOTIDE SEQUENCE</scope>
    <source>
        <strain evidence="3">NEAU-A11</strain>
    </source>
</reference>
<evidence type="ECO:0000256" key="1">
    <source>
        <dbReference type="ARBA" id="ARBA00010617"/>
    </source>
</evidence>
<dbReference type="AlphaFoldDB" id="A0A931G1Y5"/>
<evidence type="ECO:0000313" key="3">
    <source>
        <dbReference type="EMBL" id="MBG0567540.1"/>
    </source>
</evidence>
<gene>
    <name evidence="3" type="ORF">I4J89_39450</name>
</gene>
<keyword evidence="2" id="KW-0560">Oxidoreductase</keyword>
<dbReference type="GO" id="GO:0004497">
    <property type="term" value="F:monooxygenase activity"/>
    <property type="evidence" value="ECO:0007669"/>
    <property type="project" value="UniProtKB-KW"/>
</dbReference>
<dbReference type="EMBL" id="JADQTO010000028">
    <property type="protein sequence ID" value="MBG0567540.1"/>
    <property type="molecule type" value="Genomic_DNA"/>
</dbReference>
<dbReference type="PROSITE" id="PS00086">
    <property type="entry name" value="CYTOCHROME_P450"/>
    <property type="match status" value="1"/>
</dbReference>
<dbReference type="Gene3D" id="1.10.630.10">
    <property type="entry name" value="Cytochrome P450"/>
    <property type="match status" value="1"/>
</dbReference>
<dbReference type="GO" id="GO:0020037">
    <property type="term" value="F:heme binding"/>
    <property type="evidence" value="ECO:0007669"/>
    <property type="project" value="InterPro"/>
</dbReference>
<comment type="caution">
    <text evidence="3">The sequence shown here is derived from an EMBL/GenBank/DDBJ whole genome shotgun (WGS) entry which is preliminary data.</text>
</comment>